<dbReference type="InterPro" id="IPR013083">
    <property type="entry name" value="Znf_RING/FYVE/PHD"/>
</dbReference>
<dbReference type="AlphaFoldDB" id="A0A1D1VJG3"/>
<evidence type="ECO:0000313" key="5">
    <source>
        <dbReference type="EMBL" id="GAV01765.1"/>
    </source>
</evidence>
<dbReference type="STRING" id="947166.A0A1D1VJG3"/>
<dbReference type="SUPFAM" id="SSF57850">
    <property type="entry name" value="RING/U-box"/>
    <property type="match status" value="1"/>
</dbReference>
<dbReference type="Gene3D" id="3.30.40.10">
    <property type="entry name" value="Zinc/RING finger domain, C3HC4 (zinc finger)"/>
    <property type="match status" value="1"/>
</dbReference>
<dbReference type="PANTHER" id="PTHR23327">
    <property type="entry name" value="RING FINGER PROTEIN 127"/>
    <property type="match status" value="1"/>
</dbReference>
<reference evidence="5 6" key="1">
    <citation type="journal article" date="2016" name="Nat. Commun.">
        <title>Extremotolerant tardigrade genome and improved radiotolerance of human cultured cells by tardigrade-unique protein.</title>
        <authorList>
            <person name="Hashimoto T."/>
            <person name="Horikawa D.D."/>
            <person name="Saito Y."/>
            <person name="Kuwahara H."/>
            <person name="Kozuka-Hata H."/>
            <person name="Shin-I T."/>
            <person name="Minakuchi Y."/>
            <person name="Ohishi K."/>
            <person name="Motoyama A."/>
            <person name="Aizu T."/>
            <person name="Enomoto A."/>
            <person name="Kondo K."/>
            <person name="Tanaka S."/>
            <person name="Hara Y."/>
            <person name="Koshikawa S."/>
            <person name="Sagara H."/>
            <person name="Miura T."/>
            <person name="Yokobori S."/>
            <person name="Miyagawa K."/>
            <person name="Suzuki Y."/>
            <person name="Kubo T."/>
            <person name="Oyama M."/>
            <person name="Kohara Y."/>
            <person name="Fujiyama A."/>
            <person name="Arakawa K."/>
            <person name="Katayama T."/>
            <person name="Toyoda A."/>
            <person name="Kunieda T."/>
        </authorList>
    </citation>
    <scope>NUCLEOTIDE SEQUENCE [LARGE SCALE GENOMIC DNA]</scope>
    <source>
        <strain evidence="5 6">YOKOZUNA-1</strain>
    </source>
</reference>
<keyword evidence="1 3" id="KW-0479">Metal-binding</keyword>
<protein>
    <recommendedName>
        <fullName evidence="4">RING-type domain-containing protein</fullName>
    </recommendedName>
</protein>
<dbReference type="EMBL" id="BDGG01000007">
    <property type="protein sequence ID" value="GAV01765.1"/>
    <property type="molecule type" value="Genomic_DNA"/>
</dbReference>
<gene>
    <name evidence="5" type="primary">RvY_12423-1</name>
    <name evidence="5" type="synonym">RvY_12423.1</name>
    <name evidence="5" type="ORF">RvY_12423</name>
</gene>
<evidence type="ECO:0000256" key="3">
    <source>
        <dbReference type="PROSITE-ProRule" id="PRU00175"/>
    </source>
</evidence>
<dbReference type="GO" id="GO:0008270">
    <property type="term" value="F:zinc ion binding"/>
    <property type="evidence" value="ECO:0007669"/>
    <property type="project" value="UniProtKB-KW"/>
</dbReference>
<dbReference type="Proteomes" id="UP000186922">
    <property type="component" value="Unassembled WGS sequence"/>
</dbReference>
<feature type="domain" description="RING-type" evidence="4">
    <location>
        <begin position="124"/>
        <end position="166"/>
    </location>
</feature>
<comment type="caution">
    <text evidence="5">The sequence shown here is derived from an EMBL/GenBank/DDBJ whole genome shotgun (WGS) entry which is preliminary data.</text>
</comment>
<dbReference type="InterPro" id="IPR001841">
    <property type="entry name" value="Znf_RING"/>
</dbReference>
<evidence type="ECO:0000256" key="1">
    <source>
        <dbReference type="ARBA" id="ARBA00022771"/>
    </source>
</evidence>
<dbReference type="Pfam" id="PF15227">
    <property type="entry name" value="zf-C3HC4_4"/>
    <property type="match status" value="1"/>
</dbReference>
<evidence type="ECO:0000256" key="2">
    <source>
        <dbReference type="ARBA" id="ARBA00022833"/>
    </source>
</evidence>
<evidence type="ECO:0000259" key="4">
    <source>
        <dbReference type="PROSITE" id="PS50089"/>
    </source>
</evidence>
<proteinExistence type="predicted"/>
<keyword evidence="6" id="KW-1185">Reference proteome</keyword>
<evidence type="ECO:0000313" key="6">
    <source>
        <dbReference type="Proteomes" id="UP000186922"/>
    </source>
</evidence>
<dbReference type="PROSITE" id="PS50089">
    <property type="entry name" value="ZF_RING_2"/>
    <property type="match status" value="1"/>
</dbReference>
<organism evidence="5 6">
    <name type="scientific">Ramazzottius varieornatus</name>
    <name type="common">Water bear</name>
    <name type="synonym">Tardigrade</name>
    <dbReference type="NCBI Taxonomy" id="947166"/>
    <lineage>
        <taxon>Eukaryota</taxon>
        <taxon>Metazoa</taxon>
        <taxon>Ecdysozoa</taxon>
        <taxon>Tardigrada</taxon>
        <taxon>Eutardigrada</taxon>
        <taxon>Parachela</taxon>
        <taxon>Hypsibioidea</taxon>
        <taxon>Ramazzottiidae</taxon>
        <taxon>Ramazzottius</taxon>
    </lineage>
</organism>
<name>A0A1D1VJG3_RAMVA</name>
<keyword evidence="1 3" id="KW-0863">Zinc-finger</keyword>
<keyword evidence="2" id="KW-0862">Zinc</keyword>
<sequence>MILVFSDIQSTVLPAILVEVLSWVGWNLRLKRNQRISHEVNGRGNSRTCCLCHDWLFTGKFVMMSHKKLAKYLKTKTKRLFGLDKEIPAQTADGLPRDNRQGGLYAALLEEQETKERIRRTLECPICTDIMLDPIILECGHTFCFHCFAHDCDRRHSTTLVCCLCRDNISRAVIIARSLREAIQAAFPSEESHRRETLTMLDRQAVARLLASQQKSSISQTVNRHLTRIKYASAGLVIFLAWFFYPEIP</sequence>
<dbReference type="OrthoDB" id="426657at2759"/>
<accession>A0A1D1VJG3</accession>
<dbReference type="SMART" id="SM00184">
    <property type="entry name" value="RING"/>
    <property type="match status" value="1"/>
</dbReference>